<evidence type="ECO:0000313" key="2">
    <source>
        <dbReference type="EMBL" id="KAL0175265.1"/>
    </source>
</evidence>
<dbReference type="Pfam" id="PF00620">
    <property type="entry name" value="RhoGAP"/>
    <property type="match status" value="1"/>
</dbReference>
<comment type="caution">
    <text evidence="2">The sequence shown here is derived from an EMBL/GenBank/DDBJ whole genome shotgun (WGS) entry which is preliminary data.</text>
</comment>
<evidence type="ECO:0000313" key="3">
    <source>
        <dbReference type="Proteomes" id="UP001529510"/>
    </source>
</evidence>
<evidence type="ECO:0000259" key="1">
    <source>
        <dbReference type="PROSITE" id="PS50238"/>
    </source>
</evidence>
<feature type="non-terminal residue" evidence="2">
    <location>
        <position position="1"/>
    </location>
</feature>
<dbReference type="PROSITE" id="PS50238">
    <property type="entry name" value="RHOGAP"/>
    <property type="match status" value="1"/>
</dbReference>
<dbReference type="InterPro" id="IPR000198">
    <property type="entry name" value="RhoGAP_dom"/>
</dbReference>
<dbReference type="SUPFAM" id="SSF48350">
    <property type="entry name" value="GTPase activation domain, GAP"/>
    <property type="match status" value="1"/>
</dbReference>
<name>A0ABD0PN91_CIRMR</name>
<keyword evidence="3" id="KW-1185">Reference proteome</keyword>
<gene>
    <name evidence="2" type="ORF">M9458_031233</name>
</gene>
<organism evidence="2 3">
    <name type="scientific">Cirrhinus mrigala</name>
    <name type="common">Mrigala</name>
    <dbReference type="NCBI Taxonomy" id="683832"/>
    <lineage>
        <taxon>Eukaryota</taxon>
        <taxon>Metazoa</taxon>
        <taxon>Chordata</taxon>
        <taxon>Craniata</taxon>
        <taxon>Vertebrata</taxon>
        <taxon>Euteleostomi</taxon>
        <taxon>Actinopterygii</taxon>
        <taxon>Neopterygii</taxon>
        <taxon>Teleostei</taxon>
        <taxon>Ostariophysi</taxon>
        <taxon>Cypriniformes</taxon>
        <taxon>Cyprinidae</taxon>
        <taxon>Labeoninae</taxon>
        <taxon>Labeonini</taxon>
        <taxon>Cirrhinus</taxon>
    </lineage>
</organism>
<dbReference type="EMBL" id="JAMKFB020000015">
    <property type="protein sequence ID" value="KAL0175265.1"/>
    <property type="molecule type" value="Genomic_DNA"/>
</dbReference>
<dbReference type="InterPro" id="IPR008936">
    <property type="entry name" value="Rho_GTPase_activation_prot"/>
</dbReference>
<dbReference type="Gene3D" id="1.10.555.10">
    <property type="entry name" value="Rho GTPase activation protein"/>
    <property type="match status" value="1"/>
</dbReference>
<reference evidence="2 3" key="1">
    <citation type="submission" date="2024-05" db="EMBL/GenBank/DDBJ databases">
        <title>Genome sequencing and assembly of Indian major carp, Cirrhinus mrigala (Hamilton, 1822).</title>
        <authorList>
            <person name="Mohindra V."/>
            <person name="Chowdhury L.M."/>
            <person name="Lal K."/>
            <person name="Jena J.K."/>
        </authorList>
    </citation>
    <scope>NUCLEOTIDE SEQUENCE [LARGE SCALE GENOMIC DNA]</scope>
    <source>
        <strain evidence="2">CM1030</strain>
        <tissue evidence="2">Blood</tissue>
    </source>
</reference>
<dbReference type="PANTHER" id="PTHR45899">
    <property type="entry name" value="RHO GTPASE ACTIVATING PROTEIN AT 15B, ISOFORM C"/>
    <property type="match status" value="1"/>
</dbReference>
<protein>
    <recommendedName>
        <fullName evidence="1">Rho-GAP domain-containing protein</fullName>
    </recommendedName>
</protein>
<feature type="non-terminal residue" evidence="2">
    <location>
        <position position="69"/>
    </location>
</feature>
<feature type="domain" description="Rho-GAP" evidence="1">
    <location>
        <begin position="1"/>
        <end position="69"/>
    </location>
</feature>
<dbReference type="InterPro" id="IPR052227">
    <property type="entry name" value="Arf-Rho-GAP_ANK-PH_domain"/>
</dbReference>
<accession>A0ABD0PN91</accession>
<sequence>LTSEGIYRKSGVNSKIAALLEEFRRDARCVWLKEGEHQVDDVSNVLKRFFRDIEEGLFGQEAHSWLSAT</sequence>
<dbReference type="PANTHER" id="PTHR45899:SF3">
    <property type="entry name" value="ARF-GAP WITH RHO-GAP DOMAIN, ANK REPEAT AND PH DOMAIN-CONTAINING PROTEIN 1"/>
    <property type="match status" value="1"/>
</dbReference>
<proteinExistence type="predicted"/>
<dbReference type="AlphaFoldDB" id="A0ABD0PN91"/>
<dbReference type="Proteomes" id="UP001529510">
    <property type="component" value="Unassembled WGS sequence"/>
</dbReference>